<dbReference type="AlphaFoldDB" id="A0A1R2CH08"/>
<sequence length="412" mass="45822">MKFLLLVIFVALSQKIEYSGMIYGMLESSQLVDKVSISRCHLEMSRDFTRISLEGLIDDSIILAKQCGWNSAAKTLLKFRNNPKSVEKASAELYGFILASINNKGQALKNDGATIGKIMEYMIAELSPTVVKFKADMASIKSLKQSKYPIAVFHGLGDCCCFPGMIEFTRYLGKEASTYSKCVEIGDGSAASWLMGFQKQVNTACTNLKKVSEFENGINVVGLSQGGLIARAVSEMCNITVHNVITLGGPHMGVMSIPNCESGFFCDIFNDALDLGVYDSFVQENFGPPGYYKDPLEYNEYLKQSNFLAAANNEKSINADYATGFKSINQLVLIEFTEDTIVDPKSSEQFGYFKIGSKKDLLLYNQTEDYINDWLGLKTLDEQGKIVFEYIVGNHLQFNNSEIQRTVIPYLI</sequence>
<keyword evidence="3 8" id="KW-0732">Signal</keyword>
<feature type="chain" id="PRO_5010210870" description="Palmitoyl-protein thioesterase 1" evidence="8">
    <location>
        <begin position="19"/>
        <end position="412"/>
    </location>
</feature>
<dbReference type="OrthoDB" id="429424at2759"/>
<comment type="caution">
    <text evidence="9">The sequence shown here is derived from an EMBL/GenBank/DDBJ whole genome shotgun (WGS) entry which is preliminary data.</text>
</comment>
<dbReference type="EMBL" id="MPUH01000153">
    <property type="protein sequence ID" value="OMJ88324.1"/>
    <property type="molecule type" value="Genomic_DNA"/>
</dbReference>
<dbReference type="Gene3D" id="3.40.50.1820">
    <property type="entry name" value="alpha/beta hydrolase"/>
    <property type="match status" value="1"/>
</dbReference>
<dbReference type="PRINTS" id="PR00414">
    <property type="entry name" value="PPTHIESTRASE"/>
</dbReference>
<evidence type="ECO:0000256" key="5">
    <source>
        <dbReference type="ARBA" id="ARBA00023157"/>
    </source>
</evidence>
<dbReference type="EC" id="3.1.2.22" evidence="1"/>
<evidence type="ECO:0000256" key="7">
    <source>
        <dbReference type="ARBA" id="ARBA00031934"/>
    </source>
</evidence>
<feature type="signal peptide" evidence="8">
    <location>
        <begin position="1"/>
        <end position="18"/>
    </location>
</feature>
<proteinExistence type="predicted"/>
<keyword evidence="10" id="KW-1185">Reference proteome</keyword>
<dbReference type="GO" id="GO:0008474">
    <property type="term" value="F:palmitoyl-(protein) hydrolase activity"/>
    <property type="evidence" value="ECO:0007669"/>
    <property type="project" value="UniProtKB-EC"/>
</dbReference>
<accession>A0A1R2CH08</accession>
<keyword evidence="4" id="KW-0378">Hydrolase</keyword>
<name>A0A1R2CH08_9CILI</name>
<dbReference type="PANTHER" id="PTHR11247">
    <property type="entry name" value="PALMITOYL-PROTEIN THIOESTERASE/DOLICHYLDIPHOSPHATASE 1"/>
    <property type="match status" value="1"/>
</dbReference>
<reference evidence="9 10" key="1">
    <citation type="submission" date="2016-11" db="EMBL/GenBank/DDBJ databases">
        <title>The macronuclear genome of Stentor coeruleus: a giant cell with tiny introns.</title>
        <authorList>
            <person name="Slabodnick M."/>
            <person name="Ruby J.G."/>
            <person name="Reiff S.B."/>
            <person name="Swart E.C."/>
            <person name="Gosai S."/>
            <person name="Prabakaran S."/>
            <person name="Witkowska E."/>
            <person name="Larue G.E."/>
            <person name="Fisher S."/>
            <person name="Freeman R.M."/>
            <person name="Gunawardena J."/>
            <person name="Chu W."/>
            <person name="Stover N.A."/>
            <person name="Gregory B.D."/>
            <person name="Nowacki M."/>
            <person name="Derisi J."/>
            <person name="Roy S.W."/>
            <person name="Marshall W.F."/>
            <person name="Sood P."/>
        </authorList>
    </citation>
    <scope>NUCLEOTIDE SEQUENCE [LARGE SCALE GENOMIC DNA]</scope>
    <source>
        <strain evidence="9">WM001</strain>
    </source>
</reference>
<dbReference type="GO" id="GO:0005764">
    <property type="term" value="C:lysosome"/>
    <property type="evidence" value="ECO:0007669"/>
    <property type="project" value="TreeGrafter"/>
</dbReference>
<gene>
    <name evidence="9" type="ORF">SteCoe_9735</name>
</gene>
<keyword evidence="5" id="KW-1015">Disulfide bond</keyword>
<evidence type="ECO:0000256" key="4">
    <source>
        <dbReference type="ARBA" id="ARBA00022801"/>
    </source>
</evidence>
<organism evidence="9 10">
    <name type="scientific">Stentor coeruleus</name>
    <dbReference type="NCBI Taxonomy" id="5963"/>
    <lineage>
        <taxon>Eukaryota</taxon>
        <taxon>Sar</taxon>
        <taxon>Alveolata</taxon>
        <taxon>Ciliophora</taxon>
        <taxon>Postciliodesmatophora</taxon>
        <taxon>Heterotrichea</taxon>
        <taxon>Heterotrichida</taxon>
        <taxon>Stentoridae</taxon>
        <taxon>Stentor</taxon>
    </lineage>
</organism>
<evidence type="ECO:0000256" key="3">
    <source>
        <dbReference type="ARBA" id="ARBA00022729"/>
    </source>
</evidence>
<dbReference type="InterPro" id="IPR029058">
    <property type="entry name" value="AB_hydrolase_fold"/>
</dbReference>
<evidence type="ECO:0000313" key="9">
    <source>
        <dbReference type="EMBL" id="OMJ88324.1"/>
    </source>
</evidence>
<dbReference type="PANTHER" id="PTHR11247:SF8">
    <property type="entry name" value="PALMITOYL-PROTEIN THIOESTERASE 1"/>
    <property type="match status" value="1"/>
</dbReference>
<keyword evidence="6" id="KW-0325">Glycoprotein</keyword>
<evidence type="ECO:0000256" key="8">
    <source>
        <dbReference type="SAM" id="SignalP"/>
    </source>
</evidence>
<protein>
    <recommendedName>
        <fullName evidence="2">Palmitoyl-protein thioesterase 1</fullName>
        <ecNumber evidence="1">3.1.2.22</ecNumber>
    </recommendedName>
    <alternativeName>
        <fullName evidence="7">Palmitoyl-protein hydrolase 1</fullName>
    </alternativeName>
</protein>
<evidence type="ECO:0000313" key="10">
    <source>
        <dbReference type="Proteomes" id="UP000187209"/>
    </source>
</evidence>
<dbReference type="InterPro" id="IPR002472">
    <property type="entry name" value="Palm_thioest"/>
</dbReference>
<dbReference type="SUPFAM" id="SSF53474">
    <property type="entry name" value="alpha/beta-Hydrolases"/>
    <property type="match status" value="1"/>
</dbReference>
<dbReference type="Proteomes" id="UP000187209">
    <property type="component" value="Unassembled WGS sequence"/>
</dbReference>
<dbReference type="Pfam" id="PF02089">
    <property type="entry name" value="Palm_thioest"/>
    <property type="match status" value="1"/>
</dbReference>
<evidence type="ECO:0000256" key="1">
    <source>
        <dbReference type="ARBA" id="ARBA00012423"/>
    </source>
</evidence>
<evidence type="ECO:0000256" key="6">
    <source>
        <dbReference type="ARBA" id="ARBA00023180"/>
    </source>
</evidence>
<evidence type="ECO:0000256" key="2">
    <source>
        <dbReference type="ARBA" id="ARBA00014212"/>
    </source>
</evidence>